<dbReference type="Pfam" id="PF01926">
    <property type="entry name" value="MMR_HSR1"/>
    <property type="match status" value="1"/>
</dbReference>
<dbReference type="Gene3D" id="1.20.120.430">
    <property type="entry name" value="tRNA modification GTPase MnmE domain 2"/>
    <property type="match status" value="1"/>
</dbReference>
<evidence type="ECO:0000256" key="11">
    <source>
        <dbReference type="RuleBase" id="RU003313"/>
    </source>
</evidence>
<dbReference type="HOGENOM" id="CLU_019624_4_1_9"/>
<keyword evidence="14" id="KW-1185">Reference proteome</keyword>
<dbReference type="InterPro" id="IPR027266">
    <property type="entry name" value="TrmE/GcvT-like"/>
</dbReference>
<evidence type="ECO:0000256" key="10">
    <source>
        <dbReference type="HAMAP-Rule" id="MF_00379"/>
    </source>
</evidence>
<keyword evidence="2 10" id="KW-0963">Cytoplasm</keyword>
<feature type="binding site" evidence="10">
    <location>
        <position position="232"/>
    </location>
    <ligand>
        <name>K(+)</name>
        <dbReference type="ChEBI" id="CHEBI:29103"/>
    </ligand>
</feature>
<dbReference type="InterPro" id="IPR031168">
    <property type="entry name" value="G_TrmE"/>
</dbReference>
<dbReference type="EC" id="3.6.-.-" evidence="10"/>
<reference evidence="13 14" key="1">
    <citation type="submission" date="2013-08" db="EMBL/GenBank/DDBJ databases">
        <authorList>
            <person name="Weinstock G."/>
            <person name="Sodergren E."/>
            <person name="Wylie T."/>
            <person name="Fulton L."/>
            <person name="Fulton R."/>
            <person name="Fronick C."/>
            <person name="O'Laughlin M."/>
            <person name="Godfrey J."/>
            <person name="Miner T."/>
            <person name="Herter B."/>
            <person name="Appelbaum E."/>
            <person name="Cordes M."/>
            <person name="Lek S."/>
            <person name="Wollam A."/>
            <person name="Pepin K.H."/>
            <person name="Palsikar V.B."/>
            <person name="Mitreva M."/>
            <person name="Wilson R.K."/>
        </authorList>
    </citation>
    <scope>NUCLEOTIDE SEQUENCE [LARGE SCALE GENOMIC DNA]</scope>
    <source>
        <strain evidence="13 14">ATCC 700627</strain>
    </source>
</reference>
<dbReference type="CDD" id="cd14858">
    <property type="entry name" value="TrmE_N"/>
    <property type="match status" value="1"/>
</dbReference>
<evidence type="ECO:0000256" key="5">
    <source>
        <dbReference type="ARBA" id="ARBA00022741"/>
    </source>
</evidence>
<feature type="binding site" evidence="10">
    <location>
        <position position="86"/>
    </location>
    <ligand>
        <name>(6S)-5-formyl-5,6,7,8-tetrahydrofolate</name>
        <dbReference type="ChEBI" id="CHEBI:57457"/>
    </ligand>
</feature>
<feature type="binding site" evidence="10">
    <location>
        <position position="257"/>
    </location>
    <ligand>
        <name>Mg(2+)</name>
        <dbReference type="ChEBI" id="CHEBI:18420"/>
    </ligand>
</feature>
<dbReference type="FunFam" id="3.30.1360.120:FF:000003">
    <property type="entry name" value="tRNA modification GTPase MnmE"/>
    <property type="match status" value="1"/>
</dbReference>
<dbReference type="PATRIC" id="fig|1321820.3.peg.574"/>
<protein>
    <recommendedName>
        <fullName evidence="10">tRNA modification GTPase MnmE</fullName>
        <ecNumber evidence="10">3.6.-.-</ecNumber>
    </recommendedName>
</protein>
<feature type="binding site" evidence="10">
    <location>
        <position position="236"/>
    </location>
    <ligand>
        <name>Mg(2+)</name>
        <dbReference type="ChEBI" id="CHEBI:18420"/>
    </ligand>
</feature>
<comment type="caution">
    <text evidence="10">Lacks conserved residue(s) required for the propagation of feature annotation.</text>
</comment>
<evidence type="ECO:0000313" key="13">
    <source>
        <dbReference type="EMBL" id="ERK59373.1"/>
    </source>
</evidence>
<evidence type="ECO:0000259" key="12">
    <source>
        <dbReference type="PROSITE" id="PS51709"/>
    </source>
</evidence>
<dbReference type="SUPFAM" id="SSF52540">
    <property type="entry name" value="P-loop containing nucleoside triphosphate hydrolases"/>
    <property type="match status" value="1"/>
</dbReference>
<evidence type="ECO:0000256" key="9">
    <source>
        <dbReference type="ARBA" id="ARBA00023134"/>
    </source>
</evidence>
<comment type="subunit">
    <text evidence="10">Homodimer. Heterotetramer of two MnmE and two MnmG subunits.</text>
</comment>
<keyword evidence="3 10" id="KW-0819">tRNA processing</keyword>
<sequence length="460" mass="51157">MGETICAISTALGEGAIGIVRLSGDKAFEIADKFIKLPKEKTVQEVSTHTINYGHVIDPKTKEKIEEVMIVKMKAPRTYTTEDVVEINCHGGIITIQRILGLCLECGARLAEPGEFTKRAFLNGRIDLTQAEAIIDFIKSKTDEAGMIANNQMQGRLSNLIKKLRADILDILAVVEVNIDYPEYDDLEIETTQTILEKSTAIKVRLENLLETSKQGKIIKDGINTAIIGRPNVGKSSLLNNLLQENKAIVTDIAGTTRDVLEEYVNIKGVPIKLIDTAGIRETDDVVEKIGVKRSREALEKADLVLFLLNSNEDLTNEDIELLKLTEKKKTIIILNKLDLETKIDVEEVKKLSYNHPIIETSMTTYRGIEMLEKNIKDMFFNGTTKPKDATYLSNTRQVNLIKKALVSLNEAISAARSGLEVDMVLIDYTATFNLLGEVIGENSGDELINELFSRFCLGK</sequence>
<dbReference type="eggNOG" id="COG0486">
    <property type="taxonomic scope" value="Bacteria"/>
</dbReference>
<dbReference type="EMBL" id="AWVP01000033">
    <property type="protein sequence ID" value="ERK59373.1"/>
    <property type="molecule type" value="Genomic_DNA"/>
</dbReference>
<evidence type="ECO:0000256" key="4">
    <source>
        <dbReference type="ARBA" id="ARBA00022723"/>
    </source>
</evidence>
<keyword evidence="4 10" id="KW-0479">Metal-binding</keyword>
<comment type="function">
    <text evidence="10">Exhibits a very high intrinsic GTPase hydrolysis rate. Involved in the addition of a carboxymethylaminomethyl (cmnm) group at the wobble position (U34) of certain tRNAs, forming tRNA-cmnm(5)s(2)U34.</text>
</comment>
<dbReference type="InterPro" id="IPR018948">
    <property type="entry name" value="GTP-bd_TrmE_N"/>
</dbReference>
<keyword evidence="6 10" id="KW-0378">Hydrolase</keyword>
<comment type="similarity">
    <text evidence="1 10 11">Belongs to the TRAFAC class TrmE-Era-EngA-EngB-Septin-like GTPase superfamily. TrmE GTPase family.</text>
</comment>
<accession>U2S0S8</accession>
<dbReference type="NCBIfam" id="TIGR00450">
    <property type="entry name" value="mnmE_trmE_thdF"/>
    <property type="match status" value="1"/>
</dbReference>
<dbReference type="GO" id="GO:0003924">
    <property type="term" value="F:GTPase activity"/>
    <property type="evidence" value="ECO:0007669"/>
    <property type="project" value="UniProtKB-UniRule"/>
</dbReference>
<organism evidence="13 14">
    <name type="scientific">Gemella bergeri ATCC 700627</name>
    <dbReference type="NCBI Taxonomy" id="1321820"/>
    <lineage>
        <taxon>Bacteria</taxon>
        <taxon>Bacillati</taxon>
        <taxon>Bacillota</taxon>
        <taxon>Bacilli</taxon>
        <taxon>Bacillales</taxon>
        <taxon>Gemellaceae</taxon>
        <taxon>Gemella</taxon>
    </lineage>
</organism>
<dbReference type="Gene3D" id="3.40.50.300">
    <property type="entry name" value="P-loop containing nucleotide triphosphate hydrolases"/>
    <property type="match status" value="1"/>
</dbReference>
<dbReference type="PANTHER" id="PTHR42714">
    <property type="entry name" value="TRNA MODIFICATION GTPASE GTPBP3"/>
    <property type="match status" value="1"/>
</dbReference>
<dbReference type="InterPro" id="IPR025867">
    <property type="entry name" value="MnmE_helical"/>
</dbReference>
<evidence type="ECO:0000256" key="1">
    <source>
        <dbReference type="ARBA" id="ARBA00011043"/>
    </source>
</evidence>
<feature type="binding site" evidence="10">
    <location>
        <position position="256"/>
    </location>
    <ligand>
        <name>K(+)</name>
        <dbReference type="ChEBI" id="CHEBI:29103"/>
    </ligand>
</feature>
<dbReference type="InterPro" id="IPR027417">
    <property type="entry name" value="P-loop_NTPase"/>
</dbReference>
<dbReference type="GO" id="GO:0030488">
    <property type="term" value="P:tRNA methylation"/>
    <property type="evidence" value="ECO:0007669"/>
    <property type="project" value="TreeGrafter"/>
</dbReference>
<feature type="binding site" evidence="10">
    <location>
        <position position="21"/>
    </location>
    <ligand>
        <name>(6S)-5-formyl-5,6,7,8-tetrahydrofolate</name>
        <dbReference type="ChEBI" id="CHEBI:57457"/>
    </ligand>
</feature>
<dbReference type="NCBIfam" id="TIGR00231">
    <property type="entry name" value="small_GTP"/>
    <property type="match status" value="1"/>
</dbReference>
<feature type="binding site" evidence="10">
    <location>
        <begin position="251"/>
        <end position="257"/>
    </location>
    <ligand>
        <name>GTP</name>
        <dbReference type="ChEBI" id="CHEBI:37565"/>
    </ligand>
</feature>
<dbReference type="Pfam" id="PF12631">
    <property type="entry name" value="MnmE_helical"/>
    <property type="match status" value="1"/>
</dbReference>
<evidence type="ECO:0000313" key="14">
    <source>
        <dbReference type="Proteomes" id="UP000016637"/>
    </source>
</evidence>
<dbReference type="Gene3D" id="3.30.1360.120">
    <property type="entry name" value="Probable tRNA modification gtpase trme, domain 1"/>
    <property type="match status" value="1"/>
</dbReference>
<dbReference type="HAMAP" id="MF_00379">
    <property type="entry name" value="GTPase_MnmE"/>
    <property type="match status" value="1"/>
</dbReference>
<comment type="subcellular location">
    <subcellularLocation>
        <location evidence="10">Cytoplasm</location>
    </subcellularLocation>
</comment>
<gene>
    <name evidence="10" type="primary">mnmE</name>
    <name evidence="10" type="synonym">trmE</name>
    <name evidence="13" type="ORF">HMPREF1983_00586</name>
</gene>
<keyword evidence="5 10" id="KW-0547">Nucleotide-binding</keyword>
<name>U2S0S8_9BACL</name>
<dbReference type="CDD" id="cd04164">
    <property type="entry name" value="trmE"/>
    <property type="match status" value="1"/>
</dbReference>
<evidence type="ECO:0000256" key="8">
    <source>
        <dbReference type="ARBA" id="ARBA00022958"/>
    </source>
</evidence>
<feature type="binding site" evidence="10">
    <location>
        <begin position="276"/>
        <end position="279"/>
    </location>
    <ligand>
        <name>GTP</name>
        <dbReference type="ChEBI" id="CHEBI:37565"/>
    </ligand>
</feature>
<dbReference type="GO" id="GO:0046872">
    <property type="term" value="F:metal ion binding"/>
    <property type="evidence" value="ECO:0007669"/>
    <property type="project" value="UniProtKB-KW"/>
</dbReference>
<feature type="binding site" evidence="10">
    <location>
        <position position="253"/>
    </location>
    <ligand>
        <name>K(+)</name>
        <dbReference type="ChEBI" id="CHEBI:29103"/>
    </ligand>
</feature>
<dbReference type="InterPro" id="IPR006073">
    <property type="entry name" value="GTP-bd"/>
</dbReference>
<evidence type="ECO:0000256" key="2">
    <source>
        <dbReference type="ARBA" id="ARBA00022490"/>
    </source>
</evidence>
<dbReference type="Proteomes" id="UP000016637">
    <property type="component" value="Unassembled WGS sequence"/>
</dbReference>
<proteinExistence type="inferred from homology"/>
<keyword evidence="8 10" id="KW-0630">Potassium</keyword>
<dbReference type="AlphaFoldDB" id="U2S0S8"/>
<dbReference type="InterPro" id="IPR004520">
    <property type="entry name" value="GTPase_MnmE"/>
</dbReference>
<feature type="binding site" evidence="10">
    <location>
        <begin position="232"/>
        <end position="237"/>
    </location>
    <ligand>
        <name>GTP</name>
        <dbReference type="ChEBI" id="CHEBI:37565"/>
    </ligand>
</feature>
<feature type="binding site" evidence="10">
    <location>
        <position position="251"/>
    </location>
    <ligand>
        <name>K(+)</name>
        <dbReference type="ChEBI" id="CHEBI:29103"/>
    </ligand>
</feature>
<dbReference type="InterPro" id="IPR027368">
    <property type="entry name" value="MnmE_dom2"/>
</dbReference>
<dbReference type="FunFam" id="3.40.50.300:FF:000494">
    <property type="entry name" value="tRNA modification GTPase MnmE"/>
    <property type="match status" value="1"/>
</dbReference>
<dbReference type="GO" id="GO:0005525">
    <property type="term" value="F:GTP binding"/>
    <property type="evidence" value="ECO:0007669"/>
    <property type="project" value="UniProtKB-UniRule"/>
</dbReference>
<keyword evidence="7 10" id="KW-0460">Magnesium</keyword>
<evidence type="ECO:0000256" key="7">
    <source>
        <dbReference type="ARBA" id="ARBA00022842"/>
    </source>
</evidence>
<dbReference type="GO" id="GO:0005829">
    <property type="term" value="C:cytosol"/>
    <property type="evidence" value="ECO:0007669"/>
    <property type="project" value="TreeGrafter"/>
</dbReference>
<dbReference type="Pfam" id="PF10396">
    <property type="entry name" value="TrmE_N"/>
    <property type="match status" value="1"/>
</dbReference>
<dbReference type="PANTHER" id="PTHR42714:SF2">
    <property type="entry name" value="TRNA MODIFICATION GTPASE GTPBP3, MITOCHONDRIAL"/>
    <property type="match status" value="1"/>
</dbReference>
<dbReference type="GO" id="GO:0002098">
    <property type="term" value="P:tRNA wobble uridine modification"/>
    <property type="evidence" value="ECO:0007669"/>
    <property type="project" value="TreeGrafter"/>
</dbReference>
<comment type="caution">
    <text evidence="13">The sequence shown here is derived from an EMBL/GenBank/DDBJ whole genome shotgun (WGS) entry which is preliminary data.</text>
</comment>
<dbReference type="RefSeq" id="WP_021753063.1">
    <property type="nucleotide sequence ID" value="NZ_KI271842.1"/>
</dbReference>
<dbReference type="InterPro" id="IPR005225">
    <property type="entry name" value="Small_GTP-bd"/>
</dbReference>
<comment type="cofactor">
    <cofactor evidence="10">
        <name>K(+)</name>
        <dbReference type="ChEBI" id="CHEBI:29103"/>
    </cofactor>
    <text evidence="10">Binds 1 potassium ion per subunit.</text>
</comment>
<feature type="domain" description="TrmE-type G" evidence="12">
    <location>
        <begin position="222"/>
        <end position="381"/>
    </location>
</feature>
<evidence type="ECO:0000256" key="3">
    <source>
        <dbReference type="ARBA" id="ARBA00022694"/>
    </source>
</evidence>
<evidence type="ECO:0000256" key="6">
    <source>
        <dbReference type="ARBA" id="ARBA00022801"/>
    </source>
</evidence>
<dbReference type="GO" id="GO:0042802">
    <property type="term" value="F:identical protein binding"/>
    <property type="evidence" value="ECO:0007669"/>
    <property type="project" value="UniProtKB-ARBA"/>
</dbReference>
<feature type="binding site" evidence="10">
    <location>
        <position position="125"/>
    </location>
    <ligand>
        <name>(6S)-5-formyl-5,6,7,8-tetrahydrofolate</name>
        <dbReference type="ChEBI" id="CHEBI:57457"/>
    </ligand>
</feature>
<dbReference type="PROSITE" id="PS51709">
    <property type="entry name" value="G_TRME"/>
    <property type="match status" value="1"/>
</dbReference>
<feature type="binding site" evidence="10">
    <location>
        <position position="460"/>
    </location>
    <ligand>
        <name>(6S)-5-formyl-5,6,7,8-tetrahydrofolate</name>
        <dbReference type="ChEBI" id="CHEBI:57457"/>
    </ligand>
</feature>
<keyword evidence="9 10" id="KW-0342">GTP-binding</keyword>